<dbReference type="EMBL" id="BGPR01024935">
    <property type="protein sequence ID" value="GBN93410.1"/>
    <property type="molecule type" value="Genomic_DNA"/>
</dbReference>
<name>A0A4Y2SYK5_ARAVE</name>
<sequence length="100" mass="11614">MLKKKIRTAVTGEWDFWNLETCTYYSCTHGMLEEEDKSSRNREIGVSGILETCTCYFPPSWMLEEEDTAETGENVGFLGISRKVHLLLPPCTFMDARRRR</sequence>
<comment type="caution">
    <text evidence="2">The sequence shown here is derived from an EMBL/GenBank/DDBJ whole genome shotgun (WGS) entry which is preliminary data.</text>
</comment>
<gene>
    <name evidence="1" type="ORF">AVEN_212531_1</name>
    <name evidence="2" type="ORF">AVEN_212533_1</name>
</gene>
<reference evidence="2 3" key="1">
    <citation type="journal article" date="2019" name="Sci. Rep.">
        <title>Orb-weaving spider Araneus ventricosus genome elucidates the spidroin gene catalogue.</title>
        <authorList>
            <person name="Kono N."/>
            <person name="Nakamura H."/>
            <person name="Ohtoshi R."/>
            <person name="Moran D.A.P."/>
            <person name="Shinohara A."/>
            <person name="Yoshida Y."/>
            <person name="Fujiwara M."/>
            <person name="Mori M."/>
            <person name="Tomita M."/>
            <person name="Arakawa K."/>
        </authorList>
    </citation>
    <scope>NUCLEOTIDE SEQUENCE [LARGE SCALE GENOMIC DNA]</scope>
</reference>
<evidence type="ECO:0000313" key="2">
    <source>
        <dbReference type="EMBL" id="GBN93412.1"/>
    </source>
</evidence>
<protein>
    <submittedName>
        <fullName evidence="2">Uncharacterized protein</fullName>
    </submittedName>
</protein>
<accession>A0A4Y2SYK5</accession>
<organism evidence="2 3">
    <name type="scientific">Araneus ventricosus</name>
    <name type="common">Orbweaver spider</name>
    <name type="synonym">Epeira ventricosa</name>
    <dbReference type="NCBI Taxonomy" id="182803"/>
    <lineage>
        <taxon>Eukaryota</taxon>
        <taxon>Metazoa</taxon>
        <taxon>Ecdysozoa</taxon>
        <taxon>Arthropoda</taxon>
        <taxon>Chelicerata</taxon>
        <taxon>Arachnida</taxon>
        <taxon>Araneae</taxon>
        <taxon>Araneomorphae</taxon>
        <taxon>Entelegynae</taxon>
        <taxon>Araneoidea</taxon>
        <taxon>Araneidae</taxon>
        <taxon>Araneus</taxon>
    </lineage>
</organism>
<dbReference type="Proteomes" id="UP000499080">
    <property type="component" value="Unassembled WGS sequence"/>
</dbReference>
<proteinExistence type="predicted"/>
<evidence type="ECO:0000313" key="3">
    <source>
        <dbReference type="Proteomes" id="UP000499080"/>
    </source>
</evidence>
<dbReference type="EMBL" id="BGPR01024935">
    <property type="protein sequence ID" value="GBN93412.1"/>
    <property type="molecule type" value="Genomic_DNA"/>
</dbReference>
<dbReference type="AlphaFoldDB" id="A0A4Y2SYK5"/>
<evidence type="ECO:0000313" key="1">
    <source>
        <dbReference type="EMBL" id="GBN93410.1"/>
    </source>
</evidence>
<keyword evidence="3" id="KW-1185">Reference proteome</keyword>